<organism evidence="1 2">
    <name type="scientific">Caballeronia udeis</name>
    <dbReference type="NCBI Taxonomy" id="1232866"/>
    <lineage>
        <taxon>Bacteria</taxon>
        <taxon>Pseudomonadati</taxon>
        <taxon>Pseudomonadota</taxon>
        <taxon>Betaproteobacteria</taxon>
        <taxon>Burkholderiales</taxon>
        <taxon>Burkholderiaceae</taxon>
        <taxon>Caballeronia</taxon>
    </lineage>
</organism>
<evidence type="ECO:0000313" key="1">
    <source>
        <dbReference type="EMBL" id="SAL31250.1"/>
    </source>
</evidence>
<evidence type="ECO:0000313" key="2">
    <source>
        <dbReference type="Proteomes" id="UP000054683"/>
    </source>
</evidence>
<dbReference type="EMBL" id="FCOK02000014">
    <property type="protein sequence ID" value="SAL31250.1"/>
    <property type="molecule type" value="Genomic_DNA"/>
</dbReference>
<protein>
    <submittedName>
        <fullName evidence="1">MgtC family membrane protein</fullName>
    </submittedName>
</protein>
<proteinExistence type="predicted"/>
<dbReference type="RefSeq" id="WP_082913376.1">
    <property type="nucleotide sequence ID" value="NZ_FCOK02000014.1"/>
</dbReference>
<accession>A0A158GIK3</accession>
<dbReference type="OrthoDB" id="9811198at2"/>
<gene>
    <name evidence="1" type="ORF">AWB69_02624</name>
</gene>
<name>A0A158GIK3_9BURK</name>
<dbReference type="AlphaFoldDB" id="A0A158GIK3"/>
<sequence length="105" mass="11648">MDAAPSSHHRTLIRSKSTHVGNVELISRLVLAAALGSVIGFERERLSWAGSVRVKQFVVQQSDDSPDPDEVQVELSRVSSNEYEAICTRLRALETVREFKEEGPA</sequence>
<dbReference type="Proteomes" id="UP000054683">
    <property type="component" value="Unassembled WGS sequence"/>
</dbReference>
<reference evidence="1 2" key="1">
    <citation type="submission" date="2016-01" db="EMBL/GenBank/DDBJ databases">
        <authorList>
            <person name="Oliw E.H."/>
        </authorList>
    </citation>
    <scope>NUCLEOTIDE SEQUENCE [LARGE SCALE GENOMIC DNA]</scope>
    <source>
        <strain evidence="1">LMG 27134</strain>
    </source>
</reference>